<accession>A0A663M1U8</accession>
<dbReference type="OMA" id="NCHPLSH"/>
<evidence type="ECO:0000256" key="5">
    <source>
        <dbReference type="ARBA" id="ARBA00023157"/>
    </source>
</evidence>
<evidence type="ECO:0000313" key="8">
    <source>
        <dbReference type="Proteomes" id="UP000472269"/>
    </source>
</evidence>
<dbReference type="Proteomes" id="UP000472269">
    <property type="component" value="Unplaced"/>
</dbReference>
<evidence type="ECO:0000313" key="7">
    <source>
        <dbReference type="Ensembl" id="ENSACUP00000005826.1"/>
    </source>
</evidence>
<dbReference type="PANTHER" id="PTHR18821">
    <property type="entry name" value="PROKINETICIN"/>
    <property type="match status" value="1"/>
</dbReference>
<protein>
    <submittedName>
        <fullName evidence="7">Prokineticin 2</fullName>
    </submittedName>
</protein>
<dbReference type="InterPro" id="IPR009523">
    <property type="entry name" value="Prokineticin"/>
</dbReference>
<evidence type="ECO:0000256" key="1">
    <source>
        <dbReference type="ARBA" id="ARBA00004613"/>
    </source>
</evidence>
<reference evidence="7" key="2">
    <citation type="submission" date="2025-09" db="UniProtKB">
        <authorList>
            <consortium name="Ensembl"/>
        </authorList>
    </citation>
    <scope>IDENTIFICATION</scope>
</reference>
<keyword evidence="4" id="KW-0732">Signal</keyword>
<evidence type="ECO:0000256" key="2">
    <source>
        <dbReference type="ARBA" id="ARBA00006999"/>
    </source>
</evidence>
<proteinExistence type="inferred from homology"/>
<dbReference type="GO" id="GO:0001935">
    <property type="term" value="P:endothelial cell proliferation"/>
    <property type="evidence" value="ECO:0007669"/>
    <property type="project" value="TreeGrafter"/>
</dbReference>
<reference evidence="7" key="1">
    <citation type="submission" date="2025-08" db="UniProtKB">
        <authorList>
            <consortium name="Ensembl"/>
        </authorList>
    </citation>
    <scope>IDENTIFICATION</scope>
</reference>
<evidence type="ECO:0000256" key="3">
    <source>
        <dbReference type="ARBA" id="ARBA00022525"/>
    </source>
</evidence>
<dbReference type="SUPFAM" id="SSF57190">
    <property type="entry name" value="Colipase-like"/>
    <property type="match status" value="2"/>
</dbReference>
<comment type="subcellular location">
    <subcellularLocation>
        <location evidence="1">Secreted</location>
    </subcellularLocation>
</comment>
<dbReference type="Gene3D" id="2.10.80.10">
    <property type="entry name" value="Lipase, subunit A"/>
    <property type="match status" value="1"/>
</dbReference>
<dbReference type="AlphaFoldDB" id="A0A663M1U8"/>
<keyword evidence="5" id="KW-1015">Disulfide bond</keyword>
<evidence type="ECO:0000256" key="4">
    <source>
        <dbReference type="ARBA" id="ARBA00022729"/>
    </source>
</evidence>
<keyword evidence="8" id="KW-1185">Reference proteome</keyword>
<comment type="similarity">
    <text evidence="2">Belongs to the AVIT (prokineticin) family.</text>
</comment>
<feature type="domain" description="Prokineticin" evidence="6">
    <location>
        <begin position="24"/>
        <end position="104"/>
    </location>
</feature>
<dbReference type="GO" id="GO:0005576">
    <property type="term" value="C:extracellular region"/>
    <property type="evidence" value="ECO:0007669"/>
    <property type="project" value="UniProtKB-SubCell"/>
</dbReference>
<dbReference type="Pfam" id="PF06607">
    <property type="entry name" value="Prokineticin"/>
    <property type="match status" value="1"/>
</dbReference>
<sequence length="114" mass="12719">DRIPDCSVCLVLVLPELTWTPIWESGVAHVMACDRDQQCGGGMCCAVSLWIRSLRMCTPMGNLGENCHPLSHPVPFAGRRMHHTCPCLPSLACVRTSPSKFKCLPDFRKEDVFF</sequence>
<dbReference type="InterPro" id="IPR023569">
    <property type="entry name" value="Prokineticin_domain"/>
</dbReference>
<organism evidence="7 8">
    <name type="scientific">Athene cunicularia</name>
    <name type="common">Burrowing owl</name>
    <name type="synonym">Speotyto cunicularia</name>
    <dbReference type="NCBI Taxonomy" id="194338"/>
    <lineage>
        <taxon>Eukaryota</taxon>
        <taxon>Metazoa</taxon>
        <taxon>Chordata</taxon>
        <taxon>Craniata</taxon>
        <taxon>Vertebrata</taxon>
        <taxon>Euteleostomi</taxon>
        <taxon>Archelosauria</taxon>
        <taxon>Archosauria</taxon>
        <taxon>Dinosauria</taxon>
        <taxon>Saurischia</taxon>
        <taxon>Theropoda</taxon>
        <taxon>Coelurosauria</taxon>
        <taxon>Aves</taxon>
        <taxon>Neognathae</taxon>
        <taxon>Neoaves</taxon>
        <taxon>Telluraves</taxon>
        <taxon>Strigiformes</taxon>
        <taxon>Strigidae</taxon>
        <taxon>Athene</taxon>
    </lineage>
</organism>
<evidence type="ECO:0000259" key="6">
    <source>
        <dbReference type="Pfam" id="PF06607"/>
    </source>
</evidence>
<dbReference type="Ensembl" id="ENSACUT00000006216.1">
    <property type="protein sequence ID" value="ENSACUP00000005826.1"/>
    <property type="gene ID" value="ENSACUG00000003957.1"/>
</dbReference>
<name>A0A663M1U8_ATHCN</name>
<dbReference type="PANTHER" id="PTHR18821:SF8">
    <property type="entry name" value="PROKINETICIN-2"/>
    <property type="match status" value="1"/>
</dbReference>
<keyword evidence="3" id="KW-0964">Secreted</keyword>